<evidence type="ECO:0000256" key="1">
    <source>
        <dbReference type="ARBA" id="ARBA00023125"/>
    </source>
</evidence>
<dbReference type="SMART" id="SM00530">
    <property type="entry name" value="HTH_XRE"/>
    <property type="match status" value="1"/>
</dbReference>
<accession>A0A5B8SY48</accession>
<evidence type="ECO:0000259" key="3">
    <source>
        <dbReference type="PROSITE" id="PS50943"/>
    </source>
</evidence>
<dbReference type="InterPro" id="IPR001387">
    <property type="entry name" value="Cro/C1-type_HTH"/>
</dbReference>
<organism evidence="4 5">
    <name type="scientific">Leuconostoc pseudomesenteroides</name>
    <dbReference type="NCBI Taxonomy" id="33968"/>
    <lineage>
        <taxon>Bacteria</taxon>
        <taxon>Bacillati</taxon>
        <taxon>Bacillota</taxon>
        <taxon>Bacilli</taxon>
        <taxon>Lactobacillales</taxon>
        <taxon>Lactobacillaceae</taxon>
        <taxon>Leuconostoc</taxon>
    </lineage>
</organism>
<dbReference type="AlphaFoldDB" id="A0A5B8SY48"/>
<dbReference type="Pfam" id="PF01381">
    <property type="entry name" value="HTH_3"/>
    <property type="match status" value="1"/>
</dbReference>
<dbReference type="Gene3D" id="1.10.260.40">
    <property type="entry name" value="lambda repressor-like DNA-binding domains"/>
    <property type="match status" value="1"/>
</dbReference>
<dbReference type="PROSITE" id="PS50943">
    <property type="entry name" value="HTH_CROC1"/>
    <property type="match status" value="1"/>
</dbReference>
<dbReference type="CDD" id="cd00093">
    <property type="entry name" value="HTH_XRE"/>
    <property type="match status" value="1"/>
</dbReference>
<keyword evidence="2" id="KW-0812">Transmembrane</keyword>
<feature type="transmembrane region" description="Helical" evidence="2">
    <location>
        <begin position="109"/>
        <end position="128"/>
    </location>
</feature>
<evidence type="ECO:0000313" key="5">
    <source>
        <dbReference type="Proteomes" id="UP000321296"/>
    </source>
</evidence>
<dbReference type="GO" id="GO:0003677">
    <property type="term" value="F:DNA binding"/>
    <property type="evidence" value="ECO:0007669"/>
    <property type="project" value="UniProtKB-KW"/>
</dbReference>
<reference evidence="4 5" key="1">
    <citation type="submission" date="2019-06" db="EMBL/GenBank/DDBJ databases">
        <title>Genome analyses of bacteria isolated from kimchi.</title>
        <authorList>
            <person name="Lee S."/>
            <person name="Ahn S."/>
            <person name="Roh S."/>
        </authorList>
    </citation>
    <scope>NUCLEOTIDE SEQUENCE [LARGE SCALE GENOMIC DNA]</scope>
    <source>
        <strain evidence="4 5">CBA3630</strain>
    </source>
</reference>
<proteinExistence type="predicted"/>
<dbReference type="SUPFAM" id="SSF47413">
    <property type="entry name" value="lambda repressor-like DNA-binding domains"/>
    <property type="match status" value="1"/>
</dbReference>
<keyword evidence="1" id="KW-0238">DNA-binding</keyword>
<dbReference type="PANTHER" id="PTHR46558:SF4">
    <property type="entry name" value="DNA-BIDING PHAGE PROTEIN"/>
    <property type="match status" value="1"/>
</dbReference>
<evidence type="ECO:0000313" key="4">
    <source>
        <dbReference type="EMBL" id="QEA41391.1"/>
    </source>
</evidence>
<dbReference type="InterPro" id="IPR010982">
    <property type="entry name" value="Lambda_DNA-bd_dom_sf"/>
</dbReference>
<feature type="domain" description="HTH cro/C1-type" evidence="3">
    <location>
        <begin position="9"/>
        <end position="63"/>
    </location>
</feature>
<keyword evidence="2" id="KW-0472">Membrane</keyword>
<dbReference type="Proteomes" id="UP000321296">
    <property type="component" value="Chromosome"/>
</dbReference>
<gene>
    <name evidence="4" type="ORF">FGL85_02065</name>
</gene>
<name>A0A5B8SY48_LEUPS</name>
<dbReference type="EMBL" id="CP042383">
    <property type="protein sequence ID" value="QEA41391.1"/>
    <property type="molecule type" value="Genomic_DNA"/>
</dbReference>
<dbReference type="RefSeq" id="WP_147651136.1">
    <property type="nucleotide sequence ID" value="NZ_CP042383.1"/>
</dbReference>
<protein>
    <submittedName>
        <fullName evidence="4">Helix-turn-helix transcriptional regulator</fullName>
    </submittedName>
</protein>
<dbReference type="PANTHER" id="PTHR46558">
    <property type="entry name" value="TRACRIPTIONAL REGULATORY PROTEIN-RELATED-RELATED"/>
    <property type="match status" value="1"/>
</dbReference>
<dbReference type="KEGG" id="lpse:FGL85_02065"/>
<sequence length="136" mass="15671">MELQFPNQLKGFRTDKGLSQEDVAKQLYISRQAVSRWESGDATPDLPNLIKLAEIFDCSLDTLVLGITPQTDSIEDKIDHSEFTFDPRRGEYIRRRRDGMNFWEFMSSYWWALIPIIAVLGGVLPDIIDSIKSLFN</sequence>
<keyword evidence="2" id="KW-1133">Transmembrane helix</keyword>
<evidence type="ECO:0000256" key="2">
    <source>
        <dbReference type="SAM" id="Phobius"/>
    </source>
</evidence>